<evidence type="ECO:0000313" key="3">
    <source>
        <dbReference type="EMBL" id="CAH0558070.1"/>
    </source>
</evidence>
<dbReference type="Pfam" id="PF01156">
    <property type="entry name" value="IU_nuc_hydro"/>
    <property type="match status" value="1"/>
</dbReference>
<dbReference type="PANTHER" id="PTHR46190:SF1">
    <property type="entry name" value="SI:CH211-201H21.5"/>
    <property type="match status" value="1"/>
</dbReference>
<gene>
    <name evidence="3" type="ORF">MELIAE_LOCUS8622</name>
</gene>
<dbReference type="CDD" id="cd02649">
    <property type="entry name" value="nuc_hydro_CeIAG"/>
    <property type="match status" value="1"/>
</dbReference>
<dbReference type="Proteomes" id="UP001154078">
    <property type="component" value="Chromosome 5"/>
</dbReference>
<evidence type="ECO:0000256" key="1">
    <source>
        <dbReference type="ARBA" id="ARBA00009176"/>
    </source>
</evidence>
<keyword evidence="4" id="KW-1185">Reference proteome</keyword>
<dbReference type="InterPro" id="IPR052775">
    <property type="entry name" value="IUN_hydrolase"/>
</dbReference>
<evidence type="ECO:0000259" key="2">
    <source>
        <dbReference type="Pfam" id="PF01156"/>
    </source>
</evidence>
<dbReference type="Gene3D" id="3.90.245.10">
    <property type="entry name" value="Ribonucleoside hydrolase-like"/>
    <property type="match status" value="1"/>
</dbReference>
<organism evidence="3 4">
    <name type="scientific">Brassicogethes aeneus</name>
    <name type="common">Rape pollen beetle</name>
    <name type="synonym">Meligethes aeneus</name>
    <dbReference type="NCBI Taxonomy" id="1431903"/>
    <lineage>
        <taxon>Eukaryota</taxon>
        <taxon>Metazoa</taxon>
        <taxon>Ecdysozoa</taxon>
        <taxon>Arthropoda</taxon>
        <taxon>Hexapoda</taxon>
        <taxon>Insecta</taxon>
        <taxon>Pterygota</taxon>
        <taxon>Neoptera</taxon>
        <taxon>Endopterygota</taxon>
        <taxon>Coleoptera</taxon>
        <taxon>Polyphaga</taxon>
        <taxon>Cucujiformia</taxon>
        <taxon>Nitidulidae</taxon>
        <taxon>Meligethinae</taxon>
        <taxon>Brassicogethes</taxon>
    </lineage>
</organism>
<evidence type="ECO:0000313" key="4">
    <source>
        <dbReference type="Proteomes" id="UP001154078"/>
    </source>
</evidence>
<feature type="domain" description="Inosine/uridine-preferring nucleoside hydrolase" evidence="2">
    <location>
        <begin position="6"/>
        <end position="303"/>
    </location>
</feature>
<dbReference type="SUPFAM" id="SSF53590">
    <property type="entry name" value="Nucleoside hydrolase"/>
    <property type="match status" value="1"/>
</dbReference>
<proteinExistence type="inferred from homology"/>
<dbReference type="AlphaFoldDB" id="A0A9P0FL07"/>
<sequence>MNVKRVIIDCDVGTDDFVALLILFYAEKLRQVKIEAITLSAGNTTLENVSKNLIRLLELIGRTDVPIFKGSEKPLILQKGKVKLFHGNDGFGDLSHENEPDISIVNSTHSSVALGDIINKNPGEISLIFVGPLTNLALAIKLDTKITENVKDLWIMGGNYTGVGNYTATSEFNFYFDPEAVQIVLECMKCPINILPWEACLVPHIPFDWRYNNLGVTSPSFKLLTRAERAVYHVDEKNWLPCDAFVAFVFLNPEDYIVKKTPHHAVMELHGHHTRGQLVLDHLKENKPNVHIIEQFDDAKFKELLLEIELVF</sequence>
<dbReference type="InterPro" id="IPR036452">
    <property type="entry name" value="Ribo_hydro-like"/>
</dbReference>
<dbReference type="InterPro" id="IPR001910">
    <property type="entry name" value="Inosine/uridine_hydrolase_dom"/>
</dbReference>
<name>A0A9P0FL07_BRAAE</name>
<dbReference type="OrthoDB" id="432381at2759"/>
<dbReference type="GO" id="GO:0016799">
    <property type="term" value="F:hydrolase activity, hydrolyzing N-glycosyl compounds"/>
    <property type="evidence" value="ECO:0007669"/>
    <property type="project" value="InterPro"/>
</dbReference>
<comment type="similarity">
    <text evidence="1">Belongs to the IUNH family.</text>
</comment>
<accession>A0A9P0FL07</accession>
<dbReference type="PANTHER" id="PTHR46190">
    <property type="entry name" value="SI:CH211-201H21.5-RELATED"/>
    <property type="match status" value="1"/>
</dbReference>
<reference evidence="3" key="1">
    <citation type="submission" date="2021-12" db="EMBL/GenBank/DDBJ databases">
        <authorList>
            <person name="King R."/>
        </authorList>
    </citation>
    <scope>NUCLEOTIDE SEQUENCE</scope>
</reference>
<dbReference type="EMBL" id="OV121136">
    <property type="protein sequence ID" value="CAH0558070.1"/>
    <property type="molecule type" value="Genomic_DNA"/>
</dbReference>
<protein>
    <recommendedName>
        <fullName evidence="2">Inosine/uridine-preferring nucleoside hydrolase domain-containing protein</fullName>
    </recommendedName>
</protein>